<feature type="domain" description="Competence protein CoiA nuclease-like" evidence="1">
    <location>
        <begin position="61"/>
        <end position="145"/>
    </location>
</feature>
<dbReference type="RefSeq" id="WP_098038712.1">
    <property type="nucleotide sequence ID" value="NZ_CWGJ01000025.1"/>
</dbReference>
<dbReference type="OrthoDB" id="22077at2"/>
<sequence>MANLTAKDAAGNTLLAPDAKRGEDYFCPECAAVVRLRLGSERRPHFFHLDPPDSCRQALKSPEHLALQLHIKHSFENQGVKANLEHRFPAINRINDVFVPEMNLGFEIQCSPMTAEEALLRIADYRRMNIDIVWVLHTMTFLKGKASSLERAIANKAHYFSSMNGKGEGEIFDLFAPLEGGMRRERGIHYPVDITTPILKSRRGSFRNERPLHFRGDLLDLLQERGLDQATTAKILFEEARWMGAKRSFEWRDLLRKGFFILKIYFDELLLSCTTGKEINDTERP</sequence>
<organism evidence="3 4">
    <name type="scientific">Estrella lausannensis</name>
    <dbReference type="NCBI Taxonomy" id="483423"/>
    <lineage>
        <taxon>Bacteria</taxon>
        <taxon>Pseudomonadati</taxon>
        <taxon>Chlamydiota</taxon>
        <taxon>Chlamydiia</taxon>
        <taxon>Parachlamydiales</taxon>
        <taxon>Candidatus Criblamydiaceae</taxon>
        <taxon>Estrella</taxon>
    </lineage>
</organism>
<evidence type="ECO:0000313" key="3">
    <source>
        <dbReference type="EMBL" id="CRX38850.1"/>
    </source>
</evidence>
<dbReference type="Pfam" id="PF06054">
    <property type="entry name" value="CoiA_nuc"/>
    <property type="match status" value="1"/>
</dbReference>
<dbReference type="AlphaFoldDB" id="A0A0H5E6E5"/>
<dbReference type="EMBL" id="CWGJ01000025">
    <property type="protein sequence ID" value="CRX38850.1"/>
    <property type="molecule type" value="Genomic_DNA"/>
</dbReference>
<dbReference type="InterPro" id="IPR010330">
    <property type="entry name" value="CoiA_nuc"/>
</dbReference>
<proteinExistence type="predicted"/>
<evidence type="ECO:0000259" key="1">
    <source>
        <dbReference type="Pfam" id="PF06054"/>
    </source>
</evidence>
<protein>
    <submittedName>
        <fullName evidence="3">Transcription factor, CoiA-like family</fullName>
    </submittedName>
</protein>
<keyword evidence="4" id="KW-1185">Reference proteome</keyword>
<name>A0A0H5E6E5_9BACT</name>
<feature type="domain" description="Competence protein CoiA-like N-terminal" evidence="2">
    <location>
        <begin position="20"/>
        <end position="50"/>
    </location>
</feature>
<evidence type="ECO:0000259" key="2">
    <source>
        <dbReference type="Pfam" id="PF25164"/>
    </source>
</evidence>
<evidence type="ECO:0000313" key="4">
    <source>
        <dbReference type="Proteomes" id="UP000220251"/>
    </source>
</evidence>
<gene>
    <name evidence="3" type="ORF">ELAC_1522</name>
</gene>
<dbReference type="InterPro" id="IPR057253">
    <property type="entry name" value="CoiA-like_N"/>
</dbReference>
<dbReference type="Proteomes" id="UP000220251">
    <property type="component" value="Unassembled WGS sequence"/>
</dbReference>
<reference evidence="4" key="1">
    <citation type="submission" date="2015-06" db="EMBL/GenBank/DDBJ databases">
        <authorList>
            <person name="Bertelli C."/>
        </authorList>
    </citation>
    <scope>NUCLEOTIDE SEQUENCE [LARGE SCALE GENOMIC DNA]</scope>
    <source>
        <strain evidence="4">CRIB-30</strain>
    </source>
</reference>
<accession>A0A0H5E6E5</accession>
<dbReference type="Pfam" id="PF25164">
    <property type="entry name" value="CoiA_N"/>
    <property type="match status" value="1"/>
</dbReference>